<evidence type="ECO:0000313" key="3">
    <source>
        <dbReference type="Proteomes" id="UP000590412"/>
    </source>
</evidence>
<gene>
    <name evidence="2" type="ORF">FOB60_002415</name>
</gene>
<dbReference type="EMBL" id="JABWAB010000003">
    <property type="protein sequence ID" value="KAF6057860.1"/>
    <property type="molecule type" value="Genomic_DNA"/>
</dbReference>
<protein>
    <submittedName>
        <fullName evidence="2">Uncharacterized protein</fullName>
    </submittedName>
</protein>
<proteinExistence type="predicted"/>
<feature type="coiled-coil region" evidence="1">
    <location>
        <begin position="182"/>
        <end position="209"/>
    </location>
</feature>
<comment type="caution">
    <text evidence="2">The sequence shown here is derived from an EMBL/GenBank/DDBJ whole genome shotgun (WGS) entry which is preliminary data.</text>
</comment>
<sequence>MSDELGATCDDFLEATSILSHQYGIPKIQQPQDFTSWAHMHDLEKQYYTAYQKLTHKLNHLMYLTKLKEIAHPSEDTTQQVNQIKRAMDIDDLEELFSFLQLQNDLIKTDSLLNRFLLMSAPTLKAINQANLNTSETKILEHLGLLYDDNGLVQKVQEIENKKRDEMNQIQQHPFEVIYTEIKPLMNEIEQLDLQFEELQTRYISQKEAQVEENEVARVQYAELVHRWHKLDRLCILLILLITSLPYDWSIDESLMNMMLELNAIRDKLNKYQSVVNKDNIENFTIKELMGLEF</sequence>
<name>A0A8X7NRB1_CANPA</name>
<evidence type="ECO:0000256" key="1">
    <source>
        <dbReference type="SAM" id="Coils"/>
    </source>
</evidence>
<dbReference type="AlphaFoldDB" id="A0A8X7NRB1"/>
<evidence type="ECO:0000313" key="2">
    <source>
        <dbReference type="EMBL" id="KAF6057860.1"/>
    </source>
</evidence>
<keyword evidence="1" id="KW-0175">Coiled coil</keyword>
<organism evidence="2 3">
    <name type="scientific">Candida parapsilosis</name>
    <name type="common">Yeast</name>
    <dbReference type="NCBI Taxonomy" id="5480"/>
    <lineage>
        <taxon>Eukaryota</taxon>
        <taxon>Fungi</taxon>
        <taxon>Dikarya</taxon>
        <taxon>Ascomycota</taxon>
        <taxon>Saccharomycotina</taxon>
        <taxon>Pichiomycetes</taxon>
        <taxon>Debaryomycetaceae</taxon>
        <taxon>Candida/Lodderomyces clade</taxon>
        <taxon>Candida</taxon>
    </lineage>
</organism>
<accession>A0A8X7NRB1</accession>
<reference evidence="2" key="1">
    <citation type="submission" date="2020-03" db="EMBL/GenBank/DDBJ databases">
        <title>FDA dAtabase for Regulatory Grade micrObial Sequences (FDA-ARGOS): Supporting development and validation of Infectious Disease Dx tests.</title>
        <authorList>
            <person name="Campos J."/>
            <person name="Goldberg B."/>
            <person name="Tallon L."/>
            <person name="Sadzewicz L."/>
            <person name="Vavikolanu K."/>
            <person name="Mehta A."/>
            <person name="Aluvathingal J."/>
            <person name="Nadendla S."/>
            <person name="Nandy P."/>
            <person name="Geyer C."/>
            <person name="Yan Y."/>
            <person name="Sichtig H."/>
        </authorList>
    </citation>
    <scope>NUCLEOTIDE SEQUENCE [LARGE SCALE GENOMIC DNA]</scope>
    <source>
        <strain evidence="2">FDAARGOS_652</strain>
    </source>
</reference>
<dbReference type="OrthoDB" id="4081346at2759"/>
<dbReference type="Proteomes" id="UP000590412">
    <property type="component" value="Unassembled WGS sequence"/>
</dbReference>